<dbReference type="SUPFAM" id="SSF51735">
    <property type="entry name" value="NAD(P)-binding Rossmann-fold domains"/>
    <property type="match status" value="1"/>
</dbReference>
<dbReference type="NCBIfam" id="NF005559">
    <property type="entry name" value="PRK07231.1"/>
    <property type="match status" value="1"/>
</dbReference>
<dbReference type="PRINTS" id="PR00081">
    <property type="entry name" value="GDHRDH"/>
</dbReference>
<dbReference type="FunFam" id="3.40.50.720:FF:000084">
    <property type="entry name" value="Short-chain dehydrogenase reductase"/>
    <property type="match status" value="1"/>
</dbReference>
<dbReference type="EMBL" id="JANIBC010000014">
    <property type="protein sequence ID" value="MCQ8186211.1"/>
    <property type="molecule type" value="Genomic_DNA"/>
</dbReference>
<evidence type="ECO:0000313" key="2">
    <source>
        <dbReference type="EMBL" id="MCQ8186211.1"/>
    </source>
</evidence>
<accession>A0A9X2RJS7</accession>
<dbReference type="Proteomes" id="UP001142610">
    <property type="component" value="Unassembled WGS sequence"/>
</dbReference>
<evidence type="ECO:0000256" key="1">
    <source>
        <dbReference type="ARBA" id="ARBA00006484"/>
    </source>
</evidence>
<keyword evidence="3" id="KW-1185">Reference proteome</keyword>
<dbReference type="RefSeq" id="WP_256620108.1">
    <property type="nucleotide sequence ID" value="NZ_JANIBC010000014.1"/>
</dbReference>
<dbReference type="PANTHER" id="PTHR43943:SF2">
    <property type="entry name" value="DEHYDROGENASE_REDUCTASE 4"/>
    <property type="match status" value="1"/>
</dbReference>
<dbReference type="Pfam" id="PF13561">
    <property type="entry name" value="adh_short_C2"/>
    <property type="match status" value="1"/>
</dbReference>
<gene>
    <name evidence="2" type="ORF">NOG11_12555</name>
</gene>
<dbReference type="CDD" id="cd05233">
    <property type="entry name" value="SDR_c"/>
    <property type="match status" value="1"/>
</dbReference>
<comment type="caution">
    <text evidence="2">The sequence shown here is derived from an EMBL/GenBank/DDBJ whole genome shotgun (WGS) entry which is preliminary data.</text>
</comment>
<dbReference type="InterPro" id="IPR036291">
    <property type="entry name" value="NAD(P)-bd_dom_sf"/>
</dbReference>
<dbReference type="PROSITE" id="PS00061">
    <property type="entry name" value="ADH_SHORT"/>
    <property type="match status" value="1"/>
</dbReference>
<organism evidence="2 3">
    <name type="scientific">Parvularcula maris</name>
    <dbReference type="NCBI Taxonomy" id="2965077"/>
    <lineage>
        <taxon>Bacteria</taxon>
        <taxon>Pseudomonadati</taxon>
        <taxon>Pseudomonadota</taxon>
        <taxon>Alphaproteobacteria</taxon>
        <taxon>Parvularculales</taxon>
        <taxon>Parvularculaceae</taxon>
        <taxon>Parvularcula</taxon>
    </lineage>
</organism>
<name>A0A9X2RJS7_9PROT</name>
<dbReference type="PRINTS" id="PR00080">
    <property type="entry name" value="SDRFAMILY"/>
</dbReference>
<dbReference type="PANTHER" id="PTHR43943">
    <property type="entry name" value="DEHYDROGENASE/REDUCTASE (SDR FAMILY) MEMBER 4"/>
    <property type="match status" value="1"/>
</dbReference>
<proteinExistence type="inferred from homology"/>
<protein>
    <submittedName>
        <fullName evidence="2">SDR family oxidoreductase</fullName>
    </submittedName>
</protein>
<comment type="similarity">
    <text evidence="1">Belongs to the short-chain dehydrogenases/reductases (SDR) family.</text>
</comment>
<evidence type="ECO:0000313" key="3">
    <source>
        <dbReference type="Proteomes" id="UP001142610"/>
    </source>
</evidence>
<dbReference type="Gene3D" id="3.40.50.720">
    <property type="entry name" value="NAD(P)-binding Rossmann-like Domain"/>
    <property type="match status" value="1"/>
</dbReference>
<dbReference type="AlphaFoldDB" id="A0A9X2RJS7"/>
<sequence length="264" mass="27772">MADLQNTLFDLSGKSAIVTGASRGIGEAIARRLAQHGAKVTVSSRKLDACEEVAASINKVEGEGTAKAVACNISHDQALGELVRQHEGAFGPADILICNAAVNPYYGPSGGISDEQMDKIFDCNIKANHKLSHLVLPKMEERGGGAIVIISSISAFVGNQGIGMYGVSKAADLQVARNLAVEFGPKNVRVNCICPGVVKTYFAEALWKDPKMEKMVTEKIPARRFGEPDDIAGAAVFLASDAAAWMNGQHITIDGGTLIGFGGM</sequence>
<dbReference type="InterPro" id="IPR020904">
    <property type="entry name" value="Sc_DH/Rdtase_CS"/>
</dbReference>
<reference evidence="2" key="1">
    <citation type="submission" date="2022-07" db="EMBL/GenBank/DDBJ databases">
        <title>Parvularcula maris sp. nov., an algicidal bacterium isolated from seawater.</title>
        <authorList>
            <person name="Li F."/>
        </authorList>
    </citation>
    <scope>NUCLEOTIDE SEQUENCE</scope>
    <source>
        <strain evidence="2">BGMRC 0090</strain>
    </source>
</reference>
<dbReference type="InterPro" id="IPR002347">
    <property type="entry name" value="SDR_fam"/>
</dbReference>